<keyword evidence="2" id="KW-1185">Reference proteome</keyword>
<organism evidence="1 2">
    <name type="scientific">Datura stramonium</name>
    <name type="common">Jimsonweed</name>
    <name type="synonym">Common thornapple</name>
    <dbReference type="NCBI Taxonomy" id="4076"/>
    <lineage>
        <taxon>Eukaryota</taxon>
        <taxon>Viridiplantae</taxon>
        <taxon>Streptophyta</taxon>
        <taxon>Embryophyta</taxon>
        <taxon>Tracheophyta</taxon>
        <taxon>Spermatophyta</taxon>
        <taxon>Magnoliopsida</taxon>
        <taxon>eudicotyledons</taxon>
        <taxon>Gunneridae</taxon>
        <taxon>Pentapetalae</taxon>
        <taxon>asterids</taxon>
        <taxon>lamiids</taxon>
        <taxon>Solanales</taxon>
        <taxon>Solanaceae</taxon>
        <taxon>Solanoideae</taxon>
        <taxon>Datureae</taxon>
        <taxon>Datura</taxon>
    </lineage>
</organism>
<gene>
    <name evidence="1" type="ORF">HAX54_001006</name>
</gene>
<dbReference type="EMBL" id="JACEIK010001037">
    <property type="protein sequence ID" value="MCD7465296.1"/>
    <property type="molecule type" value="Genomic_DNA"/>
</dbReference>
<reference evidence="1 2" key="1">
    <citation type="journal article" date="2021" name="BMC Genomics">
        <title>Datura genome reveals duplications of psychoactive alkaloid biosynthetic genes and high mutation rate following tissue culture.</title>
        <authorList>
            <person name="Rajewski A."/>
            <person name="Carter-House D."/>
            <person name="Stajich J."/>
            <person name="Litt A."/>
        </authorList>
    </citation>
    <scope>NUCLEOTIDE SEQUENCE [LARGE SCALE GENOMIC DNA]</scope>
    <source>
        <strain evidence="1">AR-01</strain>
    </source>
</reference>
<protein>
    <submittedName>
        <fullName evidence="1">Uncharacterized protein</fullName>
    </submittedName>
</protein>
<proteinExistence type="predicted"/>
<accession>A0ABS8T1R8</accession>
<name>A0ABS8T1R8_DATST</name>
<sequence>MLAVASVIDILCADYLNVDYVPKKTRKKRRKGTRESVHDKGITDRMSTAAVRLAARVVGWVQDNVRIAAKKMRKCGGRPGAWHRAGMRAGLRDDSARQC</sequence>
<comment type="caution">
    <text evidence="1">The sequence shown here is derived from an EMBL/GenBank/DDBJ whole genome shotgun (WGS) entry which is preliminary data.</text>
</comment>
<evidence type="ECO:0000313" key="1">
    <source>
        <dbReference type="EMBL" id="MCD7465296.1"/>
    </source>
</evidence>
<dbReference type="Proteomes" id="UP000823775">
    <property type="component" value="Unassembled WGS sequence"/>
</dbReference>
<evidence type="ECO:0000313" key="2">
    <source>
        <dbReference type="Proteomes" id="UP000823775"/>
    </source>
</evidence>